<dbReference type="InParanoid" id="A0A1Y2F197"/>
<dbReference type="EMBL" id="MCGR01000031">
    <property type="protein sequence ID" value="ORY77620.1"/>
    <property type="molecule type" value="Genomic_DNA"/>
</dbReference>
<keyword evidence="3" id="KW-1185">Reference proteome</keyword>
<organism evidence="2 3">
    <name type="scientific">Leucosporidium creatinivorum</name>
    <dbReference type="NCBI Taxonomy" id="106004"/>
    <lineage>
        <taxon>Eukaryota</taxon>
        <taxon>Fungi</taxon>
        <taxon>Dikarya</taxon>
        <taxon>Basidiomycota</taxon>
        <taxon>Pucciniomycotina</taxon>
        <taxon>Microbotryomycetes</taxon>
        <taxon>Leucosporidiales</taxon>
        <taxon>Leucosporidium</taxon>
    </lineage>
</organism>
<reference evidence="2 3" key="1">
    <citation type="submission" date="2016-07" db="EMBL/GenBank/DDBJ databases">
        <title>Pervasive Adenine N6-methylation of Active Genes in Fungi.</title>
        <authorList>
            <consortium name="DOE Joint Genome Institute"/>
            <person name="Mondo S.J."/>
            <person name="Dannebaum R.O."/>
            <person name="Kuo R.C."/>
            <person name="Labutti K."/>
            <person name="Haridas S."/>
            <person name="Kuo A."/>
            <person name="Salamov A."/>
            <person name="Ahrendt S.R."/>
            <person name="Lipzen A."/>
            <person name="Sullivan W."/>
            <person name="Andreopoulos W.B."/>
            <person name="Clum A."/>
            <person name="Lindquist E."/>
            <person name="Daum C."/>
            <person name="Ramamoorthy G.K."/>
            <person name="Gryganskyi A."/>
            <person name="Culley D."/>
            <person name="Magnuson J.K."/>
            <person name="James T.Y."/>
            <person name="O'Malley M.A."/>
            <person name="Stajich J.E."/>
            <person name="Spatafora J.W."/>
            <person name="Visel A."/>
            <person name="Grigoriev I.V."/>
        </authorList>
    </citation>
    <scope>NUCLEOTIDE SEQUENCE [LARGE SCALE GENOMIC DNA]</scope>
    <source>
        <strain evidence="2 3">62-1032</strain>
    </source>
</reference>
<dbReference type="Proteomes" id="UP000193467">
    <property type="component" value="Unassembled WGS sequence"/>
</dbReference>
<feature type="region of interest" description="Disordered" evidence="1">
    <location>
        <begin position="277"/>
        <end position="326"/>
    </location>
</feature>
<dbReference type="AlphaFoldDB" id="A0A1Y2F197"/>
<feature type="compositionally biased region" description="Basic and acidic residues" evidence="1">
    <location>
        <begin position="316"/>
        <end position="326"/>
    </location>
</feature>
<evidence type="ECO:0000256" key="1">
    <source>
        <dbReference type="SAM" id="MobiDB-lite"/>
    </source>
</evidence>
<proteinExistence type="predicted"/>
<name>A0A1Y2F197_9BASI</name>
<gene>
    <name evidence="2" type="ORF">BCR35DRAFT_305382</name>
</gene>
<feature type="region of interest" description="Disordered" evidence="1">
    <location>
        <begin position="217"/>
        <end position="240"/>
    </location>
</feature>
<evidence type="ECO:0000313" key="3">
    <source>
        <dbReference type="Proteomes" id="UP000193467"/>
    </source>
</evidence>
<feature type="region of interest" description="Disordered" evidence="1">
    <location>
        <begin position="76"/>
        <end position="150"/>
    </location>
</feature>
<evidence type="ECO:0000313" key="2">
    <source>
        <dbReference type="EMBL" id="ORY77620.1"/>
    </source>
</evidence>
<protein>
    <submittedName>
        <fullName evidence="2">Uncharacterized protein</fullName>
    </submittedName>
</protein>
<sequence length="326" mass="35557">MSSYLAHRSALDTPYLRPVSLPDRSLAMSPLPLGQEGSMLNEAEHGDWSWLGMKTQSTLRSRRCWGLQMDLGDEAREKEPTFPSPELQAPPSPPASPTSASRIPTALNGDGARVLRRRRSLSATSPPPSPTRRIKQRFGVGDGEDEDLPPLPPFIIPTPTSSYSPLFPLSPILTTPLLPASPPPFSLPPTLHRSTSLSRLLAKPSPLRRRSTTAMFRPSTPHVPELQLSRSSSDTKGKRVASGWRRELGVLGEEIEGRWVGFEVDGSSTLEREISYGWSGGADGTRRLTITNPDDGLSDEEADNVKDDQAQDAMETDDHAEVGLAL</sequence>
<accession>A0A1Y2F197</accession>
<comment type="caution">
    <text evidence="2">The sequence shown here is derived from an EMBL/GenBank/DDBJ whole genome shotgun (WGS) entry which is preliminary data.</text>
</comment>